<accession>A0A507CD73</accession>
<evidence type="ECO:0008006" key="3">
    <source>
        <dbReference type="Google" id="ProtNLM"/>
    </source>
</evidence>
<dbReference type="STRING" id="1806994.A0A507CD73"/>
<dbReference type="EMBL" id="QEAO01000008">
    <property type="protein sequence ID" value="TPX35505.1"/>
    <property type="molecule type" value="Genomic_DNA"/>
</dbReference>
<evidence type="ECO:0000313" key="2">
    <source>
        <dbReference type="Proteomes" id="UP000319731"/>
    </source>
</evidence>
<proteinExistence type="predicted"/>
<name>A0A507CD73_9FUNG</name>
<dbReference type="Gene3D" id="3.40.50.150">
    <property type="entry name" value="Vaccinia Virus protein VP39"/>
    <property type="match status" value="1"/>
</dbReference>
<dbReference type="InterPro" id="IPR029063">
    <property type="entry name" value="SAM-dependent_MTases_sf"/>
</dbReference>
<keyword evidence="2" id="KW-1185">Reference proteome</keyword>
<gene>
    <name evidence="1" type="ORF">SmJEL517_g02111</name>
</gene>
<dbReference type="Pfam" id="PF10294">
    <property type="entry name" value="Methyltransf_16"/>
    <property type="match status" value="1"/>
</dbReference>
<dbReference type="GeneID" id="42003336"/>
<dbReference type="SUPFAM" id="SSF53335">
    <property type="entry name" value="S-adenosyl-L-methionine-dependent methyltransferases"/>
    <property type="match status" value="1"/>
</dbReference>
<sequence length="240" mass="26784">MTIDRSPSPELNPLDVDLAPDQEVSRIGTSSTVKLFNIDRELHIAEDASGGCGGKTWEAASMLSDYVCSRDASYWEHRTKIIELGAGTGVVGFTIACVLEHHQTPSSSKVDITDLPVMVPVMELNATKNLSSSELCRMHIGDLSWGEPLGEEYTRSKPFDLVLCADCVYLEAAFEPLIRTLLELSDAHTEILICSKKRRRADKRFFTMLRKQFVVKDKATQEMASLYFSPQRKHSQATVK</sequence>
<dbReference type="PANTHER" id="PTHR14614:SF132">
    <property type="entry name" value="PROTEIN-LYSINE METHYLTRANSFERASE C42C1.13"/>
    <property type="match status" value="1"/>
</dbReference>
<dbReference type="OrthoDB" id="407325at2759"/>
<protein>
    <recommendedName>
        <fullName evidence="3">Elongation factor methyltransferase 6</fullName>
    </recommendedName>
</protein>
<dbReference type="PANTHER" id="PTHR14614">
    <property type="entry name" value="HEPATOCELLULAR CARCINOMA-ASSOCIATED ANTIGEN"/>
    <property type="match status" value="1"/>
</dbReference>
<dbReference type="AlphaFoldDB" id="A0A507CD73"/>
<comment type="caution">
    <text evidence="1">The sequence shown here is derived from an EMBL/GenBank/DDBJ whole genome shotgun (WGS) entry which is preliminary data.</text>
</comment>
<dbReference type="InterPro" id="IPR019410">
    <property type="entry name" value="Methyltransf_16"/>
</dbReference>
<dbReference type="RefSeq" id="XP_031025978.1">
    <property type="nucleotide sequence ID" value="XM_031168039.1"/>
</dbReference>
<reference evidence="1 2" key="1">
    <citation type="journal article" date="2019" name="Sci. Rep.">
        <title>Comparative genomics of chytrid fungi reveal insights into the obligate biotrophic and pathogenic lifestyle of Synchytrium endobioticum.</title>
        <authorList>
            <person name="van de Vossenberg B.T.L.H."/>
            <person name="Warris S."/>
            <person name="Nguyen H.D.T."/>
            <person name="van Gent-Pelzer M.P.E."/>
            <person name="Joly D.L."/>
            <person name="van de Geest H.C."/>
            <person name="Bonants P.J.M."/>
            <person name="Smith D.S."/>
            <person name="Levesque C.A."/>
            <person name="van der Lee T.A.J."/>
        </authorList>
    </citation>
    <scope>NUCLEOTIDE SEQUENCE [LARGE SCALE GENOMIC DNA]</scope>
    <source>
        <strain evidence="1 2">JEL517</strain>
    </source>
</reference>
<evidence type="ECO:0000313" key="1">
    <source>
        <dbReference type="EMBL" id="TPX35505.1"/>
    </source>
</evidence>
<dbReference type="Proteomes" id="UP000319731">
    <property type="component" value="Unassembled WGS sequence"/>
</dbReference>
<organism evidence="1 2">
    <name type="scientific">Synchytrium microbalum</name>
    <dbReference type="NCBI Taxonomy" id="1806994"/>
    <lineage>
        <taxon>Eukaryota</taxon>
        <taxon>Fungi</taxon>
        <taxon>Fungi incertae sedis</taxon>
        <taxon>Chytridiomycota</taxon>
        <taxon>Chytridiomycota incertae sedis</taxon>
        <taxon>Chytridiomycetes</taxon>
        <taxon>Synchytriales</taxon>
        <taxon>Synchytriaceae</taxon>
        <taxon>Synchytrium</taxon>
    </lineage>
</organism>